<evidence type="ECO:0008006" key="11">
    <source>
        <dbReference type="Google" id="ProtNLM"/>
    </source>
</evidence>
<protein>
    <recommendedName>
        <fullName evidence="11">Scavenger receptor class B member 1</fullName>
    </recommendedName>
</protein>
<dbReference type="AlphaFoldDB" id="A0A7R8UJ49"/>
<dbReference type="SMR" id="A0A7R8UJ49"/>
<dbReference type="OrthoDB" id="18585at2759"/>
<dbReference type="Proteomes" id="UP000594454">
    <property type="component" value="Chromosome 2"/>
</dbReference>
<keyword evidence="3" id="KW-1003">Cell membrane</keyword>
<comment type="similarity">
    <text evidence="2">Belongs to the CD36 family.</text>
</comment>
<keyword evidence="10" id="KW-1185">Reference proteome</keyword>
<dbReference type="GO" id="GO:0005886">
    <property type="term" value="C:plasma membrane"/>
    <property type="evidence" value="ECO:0007669"/>
    <property type="project" value="UniProtKB-SubCell"/>
</dbReference>
<dbReference type="InterPro" id="IPR002159">
    <property type="entry name" value="CD36_fam"/>
</dbReference>
<keyword evidence="4 8" id="KW-0812">Transmembrane</keyword>
<keyword evidence="7" id="KW-0325">Glycoprotein</keyword>
<proteinExistence type="inferred from homology"/>
<gene>
    <name evidence="9" type="ORF">HERILL_LOCUS4904</name>
</gene>
<evidence type="ECO:0000256" key="8">
    <source>
        <dbReference type="SAM" id="Phobius"/>
    </source>
</evidence>
<organism evidence="9 10">
    <name type="scientific">Hermetia illucens</name>
    <name type="common">Black soldier fly</name>
    <dbReference type="NCBI Taxonomy" id="343691"/>
    <lineage>
        <taxon>Eukaryota</taxon>
        <taxon>Metazoa</taxon>
        <taxon>Ecdysozoa</taxon>
        <taxon>Arthropoda</taxon>
        <taxon>Hexapoda</taxon>
        <taxon>Insecta</taxon>
        <taxon>Pterygota</taxon>
        <taxon>Neoptera</taxon>
        <taxon>Endopterygota</taxon>
        <taxon>Diptera</taxon>
        <taxon>Brachycera</taxon>
        <taxon>Stratiomyomorpha</taxon>
        <taxon>Stratiomyidae</taxon>
        <taxon>Hermetiinae</taxon>
        <taxon>Hermetia</taxon>
    </lineage>
</organism>
<accession>A0A7R8UJ49</accession>
<evidence type="ECO:0000313" key="10">
    <source>
        <dbReference type="Proteomes" id="UP000594454"/>
    </source>
</evidence>
<evidence type="ECO:0000256" key="2">
    <source>
        <dbReference type="ARBA" id="ARBA00010532"/>
    </source>
</evidence>
<dbReference type="PRINTS" id="PR01609">
    <property type="entry name" value="CD36FAMILY"/>
</dbReference>
<keyword evidence="6 8" id="KW-0472">Membrane</keyword>
<dbReference type="GO" id="GO:0005044">
    <property type="term" value="F:scavenger receptor activity"/>
    <property type="evidence" value="ECO:0007669"/>
    <property type="project" value="TreeGrafter"/>
</dbReference>
<keyword evidence="5 8" id="KW-1133">Transmembrane helix</keyword>
<evidence type="ECO:0000256" key="5">
    <source>
        <dbReference type="ARBA" id="ARBA00022989"/>
    </source>
</evidence>
<dbReference type="InParanoid" id="A0A7R8UJ49"/>
<evidence type="ECO:0000256" key="3">
    <source>
        <dbReference type="ARBA" id="ARBA00022475"/>
    </source>
</evidence>
<dbReference type="PANTHER" id="PTHR11923">
    <property type="entry name" value="SCAVENGER RECEPTOR CLASS B TYPE-1 SR-B1"/>
    <property type="match status" value="1"/>
</dbReference>
<dbReference type="PANTHER" id="PTHR11923:SF88">
    <property type="entry name" value="DEBRIS BUSTER, ISOFORM D"/>
    <property type="match status" value="1"/>
</dbReference>
<dbReference type="Pfam" id="PF01130">
    <property type="entry name" value="CD36"/>
    <property type="match status" value="1"/>
</dbReference>
<evidence type="ECO:0000313" key="9">
    <source>
        <dbReference type="EMBL" id="CAD7081815.1"/>
    </source>
</evidence>
<evidence type="ECO:0000256" key="7">
    <source>
        <dbReference type="ARBA" id="ARBA00023180"/>
    </source>
</evidence>
<name>A0A7R8UJ49_HERIL</name>
<evidence type="ECO:0000256" key="4">
    <source>
        <dbReference type="ARBA" id="ARBA00022692"/>
    </source>
</evidence>
<dbReference type="GO" id="GO:0005737">
    <property type="term" value="C:cytoplasm"/>
    <property type="evidence" value="ECO:0007669"/>
    <property type="project" value="TreeGrafter"/>
</dbReference>
<sequence>MGLHKQYLKYGQTATDQLFGLSGGGGKGRGSNGSIGRPRQGGVTPISMLISQGARLNHHRLAVIVVGIATLILGIILSSIPWLDYFILKNLRLWNNSLSFHYWQRPGVIRLTKVYIFNVTNPDGFLNGEKPKLEEVGPFVYREDMEKVNIKFHENYTVSYQHKKILQFVPELSIDKNTKIITPNIPLLTLTSLSNNLGFFIAKTISLLISAARFKPFISLTADQLVFGYDDALVSLAHRFYPRNMRPMSQMGLLIGRNGTLSEVSTINTGHTGMEKFGYLNRLNGLDHMPFWPAKPCNSIEGSEGSFFPPRDITQNEVVYIYDKDLCRVTPLKYKERVDKDGLTCDLYEVPDDAFGDSAHNKDNQCFDPPDYEPLKGLHNISPCQYGAPVFLSNPHFYQADASLLDSVEGLKPNKSKHITYFKIQPRIGVPLEGKVRIQLNLKVDHSQYVHAVKDFRDFVFPIMWLEEGISELTPSIRRWIYLATVFAPNAAPVITYSMIIIGASMIAFVFVRVYQKFIFTKDPTLEILEMGRRSLRRSGSFIHHHQPKFISHKDTYTLLKPSASSVSANEETIPLPT</sequence>
<evidence type="ECO:0000256" key="1">
    <source>
        <dbReference type="ARBA" id="ARBA00004236"/>
    </source>
</evidence>
<evidence type="ECO:0000256" key="6">
    <source>
        <dbReference type="ARBA" id="ARBA00023136"/>
    </source>
</evidence>
<feature type="transmembrane region" description="Helical" evidence="8">
    <location>
        <begin position="494"/>
        <end position="515"/>
    </location>
</feature>
<dbReference type="OMA" id="NFVPEMS"/>
<reference evidence="9 10" key="1">
    <citation type="submission" date="2020-11" db="EMBL/GenBank/DDBJ databases">
        <authorList>
            <person name="Wallbank WR R."/>
            <person name="Pardo Diaz C."/>
            <person name="Kozak K."/>
            <person name="Martin S."/>
            <person name="Jiggins C."/>
            <person name="Moest M."/>
            <person name="Warren A I."/>
            <person name="Generalovic N T."/>
            <person name="Byers J.R.P. K."/>
            <person name="Montejo-Kovacevich G."/>
            <person name="Yen C E."/>
        </authorList>
    </citation>
    <scope>NUCLEOTIDE SEQUENCE [LARGE SCALE GENOMIC DNA]</scope>
</reference>
<comment type="subcellular location">
    <subcellularLocation>
        <location evidence="1">Cell membrane</location>
    </subcellularLocation>
</comment>
<feature type="transmembrane region" description="Helical" evidence="8">
    <location>
        <begin position="61"/>
        <end position="83"/>
    </location>
</feature>
<dbReference type="EMBL" id="LR899010">
    <property type="protein sequence ID" value="CAD7081815.1"/>
    <property type="molecule type" value="Genomic_DNA"/>
</dbReference>